<keyword evidence="1" id="KW-0472">Membrane</keyword>
<sequence>MAGGTFGSYIDTDSPLHRLHPAVKAVSVIILTITAGTVKSSSGLFYFGAVFLAVLFVSKIKPLFFLRALVPLSPVLAVSFASHWFFGVRDTEYSLFIVFRLTLLIFFSSLLTFLIRTDDLTALFYRVFRIIPFTDAKGLSVSLGCALSFVPVFFSFFKPSGGRRIGRLFSVKEFLAPLAEKALSHSGDSVQAMFENFDERMRLPYMKKADYTAVFCIIILSAGGYYV</sequence>
<evidence type="ECO:0000313" key="3">
    <source>
        <dbReference type="Proteomes" id="UP000287502"/>
    </source>
</evidence>
<evidence type="ECO:0008006" key="4">
    <source>
        <dbReference type="Google" id="ProtNLM"/>
    </source>
</evidence>
<dbReference type="EMBL" id="CP035108">
    <property type="protein sequence ID" value="QAR32296.1"/>
    <property type="molecule type" value="Genomic_DNA"/>
</dbReference>
<dbReference type="AlphaFoldDB" id="A0A3R6AWS0"/>
<keyword evidence="1" id="KW-0812">Transmembrane</keyword>
<keyword evidence="1" id="KW-1133">Transmembrane helix</keyword>
<dbReference type="Proteomes" id="UP000287502">
    <property type="component" value="Chromosome"/>
</dbReference>
<feature type="transmembrane region" description="Helical" evidence="1">
    <location>
        <begin position="209"/>
        <end position="226"/>
    </location>
</feature>
<organism evidence="2 3">
    <name type="scientific">Geovibrio thiophilus</name>
    <dbReference type="NCBI Taxonomy" id="139438"/>
    <lineage>
        <taxon>Bacteria</taxon>
        <taxon>Pseudomonadati</taxon>
        <taxon>Deferribacterota</taxon>
        <taxon>Deferribacteres</taxon>
        <taxon>Deferribacterales</taxon>
        <taxon>Geovibrionaceae</taxon>
        <taxon>Geovibrio</taxon>
    </lineage>
</organism>
<proteinExistence type="predicted"/>
<evidence type="ECO:0000313" key="2">
    <source>
        <dbReference type="EMBL" id="QAR32296.1"/>
    </source>
</evidence>
<accession>A0A3R6AWS0</accession>
<dbReference type="OrthoDB" id="8075495at2"/>
<feature type="transmembrane region" description="Helical" evidence="1">
    <location>
        <begin position="25"/>
        <end position="58"/>
    </location>
</feature>
<reference evidence="2 3" key="1">
    <citation type="submission" date="2019-01" db="EMBL/GenBank/DDBJ databases">
        <title>Geovibrio thiophilus DSM 11263, complete genome.</title>
        <authorList>
            <person name="Spring S."/>
            <person name="Bunk B."/>
            <person name="Sproer C."/>
        </authorList>
    </citation>
    <scope>NUCLEOTIDE SEQUENCE [LARGE SCALE GENOMIC DNA]</scope>
    <source>
        <strain evidence="2 3">DSM 11263</strain>
    </source>
</reference>
<evidence type="ECO:0000256" key="1">
    <source>
        <dbReference type="SAM" id="Phobius"/>
    </source>
</evidence>
<protein>
    <recommendedName>
        <fullName evidence="4">Energy-coupling factor transporter transmembrane protein EcfT</fullName>
    </recommendedName>
</protein>
<feature type="transmembrane region" description="Helical" evidence="1">
    <location>
        <begin position="64"/>
        <end position="86"/>
    </location>
</feature>
<feature type="transmembrane region" description="Helical" evidence="1">
    <location>
        <begin position="136"/>
        <end position="157"/>
    </location>
</feature>
<name>A0A3R6AWS0_9BACT</name>
<keyword evidence="3" id="KW-1185">Reference proteome</keyword>
<gene>
    <name evidence="2" type="ORF">EP073_02445</name>
</gene>
<dbReference type="KEGG" id="gtl:EP073_02445"/>
<dbReference type="RefSeq" id="WP_128465583.1">
    <property type="nucleotide sequence ID" value="NZ_CP035108.1"/>
</dbReference>
<feature type="transmembrane region" description="Helical" evidence="1">
    <location>
        <begin position="93"/>
        <end position="116"/>
    </location>
</feature>